<evidence type="ECO:0000256" key="1">
    <source>
        <dbReference type="ARBA" id="ARBA00022829"/>
    </source>
</evidence>
<name>A0A101FWV9_9CHLR</name>
<dbReference type="PANTHER" id="PTHR33969:SF2">
    <property type="entry name" value="SEGREGATION AND CONDENSATION PROTEIN A"/>
    <property type="match status" value="1"/>
</dbReference>
<gene>
    <name evidence="3" type="ORF">XD73_1235</name>
</gene>
<dbReference type="AlphaFoldDB" id="A0A101FWV9"/>
<keyword evidence="1" id="KW-0159">Chromosome partition</keyword>
<comment type="caution">
    <text evidence="3">The sequence shown here is derived from an EMBL/GenBank/DDBJ whole genome shotgun (WGS) entry which is preliminary data.</text>
</comment>
<accession>A0A101FWV9</accession>
<dbReference type="Pfam" id="PF02616">
    <property type="entry name" value="SMC_ScpA"/>
    <property type="match status" value="1"/>
</dbReference>
<reference evidence="3 4" key="1">
    <citation type="journal article" date="2015" name="MBio">
        <title>Genome-Resolved Metagenomic Analysis Reveals Roles for Candidate Phyla and Other Microbial Community Members in Biogeochemical Transformations in Oil Reservoirs.</title>
        <authorList>
            <person name="Hu P."/>
            <person name="Tom L."/>
            <person name="Singh A."/>
            <person name="Thomas B.C."/>
            <person name="Baker B.J."/>
            <person name="Piceno Y.M."/>
            <person name="Andersen G.L."/>
            <person name="Banfield J.F."/>
        </authorList>
    </citation>
    <scope>NUCLEOTIDE SEQUENCE [LARGE SCALE GENOMIC DNA]</scope>
    <source>
        <strain evidence="3">46_16</strain>
    </source>
</reference>
<evidence type="ECO:0000313" key="3">
    <source>
        <dbReference type="EMBL" id="KUK45889.1"/>
    </source>
</evidence>
<dbReference type="InterPro" id="IPR003768">
    <property type="entry name" value="ScpA"/>
</dbReference>
<sequence length="237" mass="27173">MIVTDYIKNDKTLVLMLLSAIDYRFNHFYNPTSHKSKSQGYNGCQEKIMEYVNTPGASYTIHTDVYEGPLDLLLDLITKAELEITRLALAKVTDQYLLHLERMPEKSAVEVSGFLIVAAKLIQIKSEALLPRPPVREEGEEDPAESLARQLRIYREIKNAANWLQKMEAKGQHTYIRLAPPPVIDEQLDLKGISIDDLVEMLKILYRYEEEAAPLTSVVTIPRRTIKNKIRELINHL</sequence>
<evidence type="ECO:0000313" key="4">
    <source>
        <dbReference type="Proteomes" id="UP000064249"/>
    </source>
</evidence>
<organism evidence="3 4">
    <name type="scientific">Anaerolinea thermophila</name>
    <dbReference type="NCBI Taxonomy" id="167964"/>
    <lineage>
        <taxon>Bacteria</taxon>
        <taxon>Bacillati</taxon>
        <taxon>Chloroflexota</taxon>
        <taxon>Anaerolineae</taxon>
        <taxon>Anaerolineales</taxon>
        <taxon>Anaerolineaceae</taxon>
        <taxon>Anaerolinea</taxon>
    </lineage>
</organism>
<feature type="non-terminal residue" evidence="3">
    <location>
        <position position="237"/>
    </location>
</feature>
<proteinExistence type="predicted"/>
<dbReference type="PANTHER" id="PTHR33969">
    <property type="entry name" value="SEGREGATION AND CONDENSATION PROTEIN A"/>
    <property type="match status" value="1"/>
</dbReference>
<evidence type="ECO:0000256" key="2">
    <source>
        <dbReference type="ARBA" id="ARBA00044777"/>
    </source>
</evidence>
<dbReference type="GO" id="GO:0007059">
    <property type="term" value="P:chromosome segregation"/>
    <property type="evidence" value="ECO:0007669"/>
    <property type="project" value="UniProtKB-KW"/>
</dbReference>
<protein>
    <recommendedName>
        <fullName evidence="2">Segregation and condensation protein A</fullName>
    </recommendedName>
</protein>
<dbReference type="Gene3D" id="6.10.250.2410">
    <property type="match status" value="1"/>
</dbReference>
<dbReference type="Proteomes" id="UP000064249">
    <property type="component" value="Unassembled WGS sequence"/>
</dbReference>
<dbReference type="EMBL" id="LGFU01000122">
    <property type="protein sequence ID" value="KUK45889.1"/>
    <property type="molecule type" value="Genomic_DNA"/>
</dbReference>